<evidence type="ECO:0000259" key="1">
    <source>
        <dbReference type="PROSITE" id="PS51462"/>
    </source>
</evidence>
<feature type="domain" description="Nudix hydrolase" evidence="1">
    <location>
        <begin position="40"/>
        <end position="228"/>
    </location>
</feature>
<dbReference type="Pfam" id="PF00293">
    <property type="entry name" value="NUDIX"/>
    <property type="match status" value="1"/>
</dbReference>
<dbReference type="Proteomes" id="UP000248340">
    <property type="component" value="Unassembled WGS sequence"/>
</dbReference>
<keyword evidence="3" id="KW-1185">Reference proteome</keyword>
<evidence type="ECO:0000313" key="2">
    <source>
        <dbReference type="EMBL" id="PYH84421.1"/>
    </source>
</evidence>
<dbReference type="EMBL" id="KZ821684">
    <property type="protein sequence ID" value="PYH84421.1"/>
    <property type="molecule type" value="Genomic_DNA"/>
</dbReference>
<organism evidence="2 3">
    <name type="scientific">Aspergillus uvarum CBS 121591</name>
    <dbReference type="NCBI Taxonomy" id="1448315"/>
    <lineage>
        <taxon>Eukaryota</taxon>
        <taxon>Fungi</taxon>
        <taxon>Dikarya</taxon>
        <taxon>Ascomycota</taxon>
        <taxon>Pezizomycotina</taxon>
        <taxon>Eurotiomycetes</taxon>
        <taxon>Eurotiomycetidae</taxon>
        <taxon>Eurotiales</taxon>
        <taxon>Aspergillaceae</taxon>
        <taxon>Aspergillus</taxon>
        <taxon>Aspergillus subgen. Circumdati</taxon>
    </lineage>
</organism>
<accession>A0A319CKK5</accession>
<dbReference type="VEuPathDB" id="FungiDB:BO82DRAFT_430120"/>
<dbReference type="AlphaFoldDB" id="A0A319CKK5"/>
<dbReference type="PROSITE" id="PS51462">
    <property type="entry name" value="NUDIX"/>
    <property type="match status" value="1"/>
</dbReference>
<dbReference type="RefSeq" id="XP_025494621.1">
    <property type="nucleotide sequence ID" value="XM_025640597.1"/>
</dbReference>
<dbReference type="PANTHER" id="PTHR43736:SF1">
    <property type="entry name" value="DIHYDRONEOPTERIN TRIPHOSPHATE DIPHOSPHATASE"/>
    <property type="match status" value="1"/>
</dbReference>
<evidence type="ECO:0000313" key="3">
    <source>
        <dbReference type="Proteomes" id="UP000248340"/>
    </source>
</evidence>
<dbReference type="SUPFAM" id="SSF55811">
    <property type="entry name" value="Nudix"/>
    <property type="match status" value="1"/>
</dbReference>
<dbReference type="InterPro" id="IPR000086">
    <property type="entry name" value="NUDIX_hydrolase_dom"/>
</dbReference>
<dbReference type="GeneID" id="37143339"/>
<dbReference type="InterPro" id="IPR015797">
    <property type="entry name" value="NUDIX_hydrolase-like_dom_sf"/>
</dbReference>
<reference evidence="2 3" key="1">
    <citation type="submission" date="2016-12" db="EMBL/GenBank/DDBJ databases">
        <title>The genomes of Aspergillus section Nigri reveals drivers in fungal speciation.</title>
        <authorList>
            <consortium name="DOE Joint Genome Institute"/>
            <person name="Vesth T.C."/>
            <person name="Nybo J."/>
            <person name="Theobald S."/>
            <person name="Brandl J."/>
            <person name="Frisvad J.C."/>
            <person name="Nielsen K.F."/>
            <person name="Lyhne E.K."/>
            <person name="Kogle M.E."/>
            <person name="Kuo A."/>
            <person name="Riley R."/>
            <person name="Clum A."/>
            <person name="Nolan M."/>
            <person name="Lipzen A."/>
            <person name="Salamov A."/>
            <person name="Henrissat B."/>
            <person name="Wiebenga A."/>
            <person name="De Vries R.P."/>
            <person name="Grigoriev I.V."/>
            <person name="Mortensen U.H."/>
            <person name="Andersen M.R."/>
            <person name="Baker S.E."/>
        </authorList>
    </citation>
    <scope>NUCLEOTIDE SEQUENCE [LARGE SCALE GENOMIC DNA]</scope>
    <source>
        <strain evidence="2 3">CBS 121591</strain>
    </source>
</reference>
<dbReference type="Gene3D" id="3.90.79.10">
    <property type="entry name" value="Nucleoside Triphosphate Pyrophosphohydrolase"/>
    <property type="match status" value="1"/>
</dbReference>
<name>A0A319CKK5_9EURO</name>
<protein>
    <submittedName>
        <fullName evidence="2">NUDIX-domain-containing protein</fullName>
    </submittedName>
</protein>
<proteinExistence type="predicted"/>
<dbReference type="PANTHER" id="PTHR43736">
    <property type="entry name" value="ADP-RIBOSE PYROPHOSPHATASE"/>
    <property type="match status" value="1"/>
</dbReference>
<sequence>MPPPPTTNTFTHPPALDPYTLPLPTFLTTPHTHTHTLTPTTHIVTGALIFNPNPSTTTTKLPNHPPEKQHILLLRRAPTDSYPGRWEAPGGSCDATDASILAGAAREVYEETGLRVVRFLALVGVDAWEVVRADGVRRVVKFTFLVDVDLGLSMGVQGVQGMQEEVEREVEGVVKSGGLGIRLEPAEHDAFVWATEEEVRAGVVCLRGQRVGMEFVGRQRENYLRGFEAVRSLEGWK</sequence>
<dbReference type="OrthoDB" id="276276at2759"/>
<dbReference type="CDD" id="cd02883">
    <property type="entry name" value="NUDIX_Hydrolase"/>
    <property type="match status" value="1"/>
</dbReference>
<gene>
    <name evidence="2" type="ORF">BO82DRAFT_430120</name>
</gene>